<dbReference type="Proteomes" id="UP001633002">
    <property type="component" value="Unassembled WGS sequence"/>
</dbReference>
<reference evidence="2 3" key="1">
    <citation type="submission" date="2024-09" db="EMBL/GenBank/DDBJ databases">
        <title>Chromosome-scale assembly of Riccia sorocarpa.</title>
        <authorList>
            <person name="Paukszto L."/>
        </authorList>
    </citation>
    <scope>NUCLEOTIDE SEQUENCE [LARGE SCALE GENOMIC DNA]</scope>
    <source>
        <strain evidence="2">LP-2024</strain>
        <tissue evidence="2">Aerial parts of the thallus</tissue>
    </source>
</reference>
<name>A0ABD3GQU4_9MARC</name>
<accession>A0ABD3GQU4</accession>
<gene>
    <name evidence="2" type="ORF">R1sor_022475</name>
</gene>
<keyword evidence="3" id="KW-1185">Reference proteome</keyword>
<sequence>MRGGGIERFWSDRSWWVRFGGVIERGEGGGDGSSIWLWRRWSGWVGVGVLRGGATDLALEEVRGDFASERYYFAEYTSDGRSRDRPGHPGWFSGTPRGRRGREDDPVGPDDLVTVANVHRVVSHEMLLRGLSGVVMVGNNRRSFRELARMSHIRIMTDCQSVPMVEAVAEGHPVYYREDHARRGTPTVERRTGFEFTLAFAKLCYARGVLRREVDFSRVVDAGG</sequence>
<dbReference type="AlphaFoldDB" id="A0ABD3GQU4"/>
<organism evidence="2 3">
    <name type="scientific">Riccia sorocarpa</name>
    <dbReference type="NCBI Taxonomy" id="122646"/>
    <lineage>
        <taxon>Eukaryota</taxon>
        <taxon>Viridiplantae</taxon>
        <taxon>Streptophyta</taxon>
        <taxon>Embryophyta</taxon>
        <taxon>Marchantiophyta</taxon>
        <taxon>Marchantiopsida</taxon>
        <taxon>Marchantiidae</taxon>
        <taxon>Marchantiales</taxon>
        <taxon>Ricciaceae</taxon>
        <taxon>Riccia</taxon>
    </lineage>
</organism>
<evidence type="ECO:0000313" key="3">
    <source>
        <dbReference type="Proteomes" id="UP001633002"/>
    </source>
</evidence>
<proteinExistence type="predicted"/>
<feature type="region of interest" description="Disordered" evidence="1">
    <location>
        <begin position="79"/>
        <end position="109"/>
    </location>
</feature>
<dbReference type="EMBL" id="JBJQOH010000007">
    <property type="protein sequence ID" value="KAL3679519.1"/>
    <property type="molecule type" value="Genomic_DNA"/>
</dbReference>
<evidence type="ECO:0000256" key="1">
    <source>
        <dbReference type="SAM" id="MobiDB-lite"/>
    </source>
</evidence>
<evidence type="ECO:0000313" key="2">
    <source>
        <dbReference type="EMBL" id="KAL3679519.1"/>
    </source>
</evidence>
<comment type="caution">
    <text evidence="2">The sequence shown here is derived from an EMBL/GenBank/DDBJ whole genome shotgun (WGS) entry which is preliminary data.</text>
</comment>
<protein>
    <submittedName>
        <fullName evidence="2">Uncharacterized protein</fullName>
    </submittedName>
</protein>